<dbReference type="VEuPathDB" id="MicrosporidiaDB:ECANGB1_571"/>
<dbReference type="EMBL" id="LWDP01000139">
    <property type="protein sequence ID" value="ORD93226.1"/>
    <property type="molecule type" value="Genomic_DNA"/>
</dbReference>
<organism evidence="2 3">
    <name type="scientific">Enterospora canceri</name>
    <dbReference type="NCBI Taxonomy" id="1081671"/>
    <lineage>
        <taxon>Eukaryota</taxon>
        <taxon>Fungi</taxon>
        <taxon>Fungi incertae sedis</taxon>
        <taxon>Microsporidia</taxon>
        <taxon>Enterocytozoonidae</taxon>
        <taxon>Enterospora</taxon>
    </lineage>
</organism>
<dbReference type="GO" id="GO:0003676">
    <property type="term" value="F:nucleic acid binding"/>
    <property type="evidence" value="ECO:0007669"/>
    <property type="project" value="InterPro"/>
</dbReference>
<evidence type="ECO:0000313" key="2">
    <source>
        <dbReference type="EMBL" id="ORD93226.1"/>
    </source>
</evidence>
<dbReference type="InterPro" id="IPR036397">
    <property type="entry name" value="RNaseH_sf"/>
</dbReference>
<feature type="transmembrane region" description="Helical" evidence="1">
    <location>
        <begin position="182"/>
        <end position="203"/>
    </location>
</feature>
<comment type="caution">
    <text evidence="2">The sequence shown here is derived from an EMBL/GenBank/DDBJ whole genome shotgun (WGS) entry which is preliminary data.</text>
</comment>
<protein>
    <submittedName>
        <fullName evidence="2">TC3A</fullName>
    </submittedName>
</protein>
<dbReference type="PANTHER" id="PTHR23022">
    <property type="entry name" value="TRANSPOSABLE ELEMENT-RELATED"/>
    <property type="match status" value="1"/>
</dbReference>
<proteinExistence type="predicted"/>
<dbReference type="PANTHER" id="PTHR23022:SF129">
    <property type="entry name" value="TRANSPOSABLE ELEMENT TC3 TRANSPOSASE"/>
    <property type="match status" value="1"/>
</dbReference>
<keyword evidence="1" id="KW-0472">Membrane</keyword>
<keyword evidence="3" id="KW-1185">Reference proteome</keyword>
<keyword evidence="1" id="KW-0812">Transmembrane</keyword>
<dbReference type="Proteomes" id="UP000192639">
    <property type="component" value="Unassembled WGS sequence"/>
</dbReference>
<evidence type="ECO:0000256" key="1">
    <source>
        <dbReference type="SAM" id="Phobius"/>
    </source>
</evidence>
<evidence type="ECO:0000313" key="3">
    <source>
        <dbReference type="Proteomes" id="UP000192639"/>
    </source>
</evidence>
<dbReference type="OrthoDB" id="2195231at2759"/>
<keyword evidence="1" id="KW-1133">Transmembrane helix</keyword>
<dbReference type="Gene3D" id="3.30.420.10">
    <property type="entry name" value="Ribonuclease H-like superfamily/Ribonuclease H"/>
    <property type="match status" value="1"/>
</dbReference>
<dbReference type="AlphaFoldDB" id="A0A1Y1S5G3"/>
<name>A0A1Y1S5G3_9MICR</name>
<dbReference type="InterPro" id="IPR052338">
    <property type="entry name" value="Transposase_5"/>
</dbReference>
<accession>A0A1Y1S5G3</accession>
<sequence length="245" mass="28580">MGSKEQLSKDEQDIILRMIKLNHTIEQICRATGRSKAIVYAVKARNCVQDPKPRSGRPTKLTAKVLRSVVKIATREHKTTRAIAREPHLNVHYSTVYRAIVNDGGCKWTRRLRSPPLDIEKRNARKQFAYDHAHWVAEWRSIIWSDEKRFKLDGPDGMQHYWHAIDKEREFYRSRQYGGGRIMVWGAFTGSGKLFLVFITIRIDAAEYIRLMKRTIIRHIHSSDQHMLYQQDNASVHTAGNVKEM</sequence>
<gene>
    <name evidence="2" type="primary">TC3A</name>
    <name evidence="2" type="ORF">ECANGB1_571</name>
</gene>
<reference evidence="2 3" key="1">
    <citation type="journal article" date="2017" name="Environ. Microbiol.">
        <title>Decay of the glycolytic pathway and adaptation to intranuclear parasitism within Enterocytozoonidae microsporidia.</title>
        <authorList>
            <person name="Wiredu Boakye D."/>
            <person name="Jaroenlak P."/>
            <person name="Prachumwat A."/>
            <person name="Williams T.A."/>
            <person name="Bateman K.S."/>
            <person name="Itsathitphaisarn O."/>
            <person name="Sritunyalucksana K."/>
            <person name="Paszkiewicz K.H."/>
            <person name="Moore K.A."/>
            <person name="Stentiford G.D."/>
            <person name="Williams B.A."/>
        </authorList>
    </citation>
    <scope>NUCLEOTIDE SEQUENCE [LARGE SCALE GENOMIC DNA]</scope>
    <source>
        <strain evidence="2 3">GB1</strain>
    </source>
</reference>